<evidence type="ECO:0000313" key="3">
    <source>
        <dbReference type="EMBL" id="CZR65728.1"/>
    </source>
</evidence>
<dbReference type="InterPro" id="IPR045518">
    <property type="entry name" value="2EXR"/>
</dbReference>
<dbReference type="AlphaFoldDB" id="A0A1L7XL32"/>
<dbReference type="PANTHER" id="PTHR35910">
    <property type="entry name" value="2EXR DOMAIN-CONTAINING PROTEIN"/>
    <property type="match status" value="1"/>
</dbReference>
<sequence>MTTIQHTTFFGSGRHSRWEPPPSHSPSDPGSPSIHEEDNNLVFTLSSTLAQKSAAVIKSTPKPSALCSSQSTPSFPKFSKLPTELRLQIWNHALTCQPSRTISLEASSRTPWSALSFHPQKSPVPLLTTCYESREVAKTRYRKGFYNMYLIPKTDLQFVKSHVLPGSNGMPLPVVHHLNLHRVVDEDVDLVAVLFSPTLMDAPRPWMRKEAEALVEIVHALASCGASQLNVWIVIQDADKQGEEGRKLVENMRDAVDEHLGDYLEEVEMAGLKVLPELGVVMGPFAEDVDEWLFVGMESEIWMA</sequence>
<feature type="region of interest" description="Disordered" evidence="1">
    <location>
        <begin position="1"/>
        <end position="38"/>
    </location>
</feature>
<dbReference type="Pfam" id="PF20150">
    <property type="entry name" value="2EXR"/>
    <property type="match status" value="1"/>
</dbReference>
<accession>A0A1L7XL32</accession>
<organism evidence="3 4">
    <name type="scientific">Phialocephala subalpina</name>
    <dbReference type="NCBI Taxonomy" id="576137"/>
    <lineage>
        <taxon>Eukaryota</taxon>
        <taxon>Fungi</taxon>
        <taxon>Dikarya</taxon>
        <taxon>Ascomycota</taxon>
        <taxon>Pezizomycotina</taxon>
        <taxon>Leotiomycetes</taxon>
        <taxon>Helotiales</taxon>
        <taxon>Mollisiaceae</taxon>
        <taxon>Phialocephala</taxon>
        <taxon>Phialocephala fortinii species complex</taxon>
    </lineage>
</organism>
<dbReference type="EMBL" id="FJOG01000032">
    <property type="protein sequence ID" value="CZR65728.1"/>
    <property type="molecule type" value="Genomic_DNA"/>
</dbReference>
<gene>
    <name evidence="3" type="ORF">PAC_15628</name>
</gene>
<evidence type="ECO:0000313" key="4">
    <source>
        <dbReference type="Proteomes" id="UP000184330"/>
    </source>
</evidence>
<proteinExistence type="predicted"/>
<evidence type="ECO:0000259" key="2">
    <source>
        <dbReference type="Pfam" id="PF20150"/>
    </source>
</evidence>
<dbReference type="Proteomes" id="UP000184330">
    <property type="component" value="Unassembled WGS sequence"/>
</dbReference>
<feature type="compositionally biased region" description="Polar residues" evidence="1">
    <location>
        <begin position="1"/>
        <end position="10"/>
    </location>
</feature>
<dbReference type="OrthoDB" id="3505331at2759"/>
<protein>
    <recommendedName>
        <fullName evidence="2">2EXR domain-containing protein</fullName>
    </recommendedName>
</protein>
<feature type="domain" description="2EXR" evidence="2">
    <location>
        <begin position="75"/>
        <end position="148"/>
    </location>
</feature>
<reference evidence="3 4" key="1">
    <citation type="submission" date="2016-03" db="EMBL/GenBank/DDBJ databases">
        <authorList>
            <person name="Ploux O."/>
        </authorList>
    </citation>
    <scope>NUCLEOTIDE SEQUENCE [LARGE SCALE GENOMIC DNA]</scope>
    <source>
        <strain evidence="3 4">UAMH 11012</strain>
    </source>
</reference>
<keyword evidence="4" id="KW-1185">Reference proteome</keyword>
<name>A0A1L7XL32_9HELO</name>
<dbReference type="PANTHER" id="PTHR35910:SF6">
    <property type="entry name" value="2EXR DOMAIN-CONTAINING PROTEIN"/>
    <property type="match status" value="1"/>
</dbReference>
<evidence type="ECO:0000256" key="1">
    <source>
        <dbReference type="SAM" id="MobiDB-lite"/>
    </source>
</evidence>